<protein>
    <submittedName>
        <fullName evidence="1">Uncharacterized protein</fullName>
    </submittedName>
</protein>
<dbReference type="EMBL" id="KZ998592">
    <property type="protein sequence ID" value="RKO85956.1"/>
    <property type="molecule type" value="Genomic_DNA"/>
</dbReference>
<keyword evidence="2" id="KW-1185">Reference proteome</keyword>
<evidence type="ECO:0000313" key="2">
    <source>
        <dbReference type="Proteomes" id="UP000269721"/>
    </source>
</evidence>
<accession>A0A4P9W738</accession>
<dbReference type="AlphaFoldDB" id="A0A4P9W738"/>
<gene>
    <name evidence="1" type="ORF">BDK51DRAFT_47425</name>
</gene>
<organism evidence="1 2">
    <name type="scientific">Blyttiomyces helicus</name>
    <dbReference type="NCBI Taxonomy" id="388810"/>
    <lineage>
        <taxon>Eukaryota</taxon>
        <taxon>Fungi</taxon>
        <taxon>Fungi incertae sedis</taxon>
        <taxon>Chytridiomycota</taxon>
        <taxon>Chytridiomycota incertae sedis</taxon>
        <taxon>Chytridiomycetes</taxon>
        <taxon>Chytridiomycetes incertae sedis</taxon>
        <taxon>Blyttiomyces</taxon>
    </lineage>
</organism>
<evidence type="ECO:0000313" key="1">
    <source>
        <dbReference type="EMBL" id="RKO85956.1"/>
    </source>
</evidence>
<name>A0A4P9W738_9FUNG</name>
<dbReference type="Proteomes" id="UP000269721">
    <property type="component" value="Unassembled WGS sequence"/>
</dbReference>
<sequence length="159" mass="16759">MILVASLVPVHERVILDYQGYRTGLVDPHVVGVYDDVLPIFLLMGHLMIDHHGVSDGRISFSGLLGVDGDVLSVVCDDGVCVHDVGGRCPRCWVLGIDRGGGPVDHDVIVVGLHALPVVWSPGGRWSGGYVVDGTVDAGAGRDTVDGDPADERVDDVAD</sequence>
<proteinExistence type="predicted"/>
<reference evidence="2" key="1">
    <citation type="journal article" date="2018" name="Nat. Microbiol.">
        <title>Leveraging single-cell genomics to expand the fungal tree of life.</title>
        <authorList>
            <person name="Ahrendt S.R."/>
            <person name="Quandt C.A."/>
            <person name="Ciobanu D."/>
            <person name="Clum A."/>
            <person name="Salamov A."/>
            <person name="Andreopoulos B."/>
            <person name="Cheng J.F."/>
            <person name="Woyke T."/>
            <person name="Pelin A."/>
            <person name="Henrissat B."/>
            <person name="Reynolds N.K."/>
            <person name="Benny G.L."/>
            <person name="Smith M.E."/>
            <person name="James T.Y."/>
            <person name="Grigoriev I.V."/>
        </authorList>
    </citation>
    <scope>NUCLEOTIDE SEQUENCE [LARGE SCALE GENOMIC DNA]</scope>
</reference>